<keyword evidence="3 4" id="KW-0067">ATP-binding</keyword>
<evidence type="ECO:0000256" key="3">
    <source>
        <dbReference type="ARBA" id="ARBA00022840"/>
    </source>
</evidence>
<comment type="similarity">
    <text evidence="1 4">Belongs to the 5-formyltetrahydrofolate cyclo-ligase family.</text>
</comment>
<keyword evidence="4" id="KW-0460">Magnesium</keyword>
<dbReference type="RefSeq" id="WP_260749322.1">
    <property type="nucleotide sequence ID" value="NZ_CP092109.1"/>
</dbReference>
<proteinExistence type="inferred from homology"/>
<dbReference type="InterPro" id="IPR024185">
    <property type="entry name" value="FTHF_cligase-like_sf"/>
</dbReference>
<sequence>MAKSSIRDNLLARRRHLAVDTCLSWSRQAQQRLIDTEVFGGAQTLALYSPINNEVFTEDLFAAAQAAKKRVAYPRVQGQSLVFVEVAGRGQLVHGRFGILEPAGDRIVSAADLDLLVLPGVAFDARGHRLGYGKGFYDRSLQQVRGRGIRVGLCFEFQRVDALPAEAHDVPMDLVVTEMGIFPANNPGHGRANL</sequence>
<evidence type="ECO:0000313" key="6">
    <source>
        <dbReference type="Proteomes" id="UP001060414"/>
    </source>
</evidence>
<dbReference type="EMBL" id="CP092109">
    <property type="protein sequence ID" value="UWZ80955.1"/>
    <property type="molecule type" value="Genomic_DNA"/>
</dbReference>
<evidence type="ECO:0000313" key="5">
    <source>
        <dbReference type="EMBL" id="UWZ80955.1"/>
    </source>
</evidence>
<keyword evidence="5" id="KW-0436">Ligase</keyword>
<evidence type="ECO:0000256" key="2">
    <source>
        <dbReference type="ARBA" id="ARBA00022741"/>
    </source>
</evidence>
<dbReference type="PIRSF" id="PIRSF006806">
    <property type="entry name" value="FTHF_cligase"/>
    <property type="match status" value="1"/>
</dbReference>
<organism evidence="5 6">
    <name type="scientific">Geoalkalibacter halelectricus</name>
    <dbReference type="NCBI Taxonomy" id="2847045"/>
    <lineage>
        <taxon>Bacteria</taxon>
        <taxon>Pseudomonadati</taxon>
        <taxon>Thermodesulfobacteriota</taxon>
        <taxon>Desulfuromonadia</taxon>
        <taxon>Desulfuromonadales</taxon>
        <taxon>Geoalkalibacteraceae</taxon>
        <taxon>Geoalkalibacter</taxon>
    </lineage>
</organism>
<accession>A0ABY5ZP75</accession>
<evidence type="ECO:0000256" key="4">
    <source>
        <dbReference type="RuleBase" id="RU361279"/>
    </source>
</evidence>
<keyword evidence="6" id="KW-1185">Reference proteome</keyword>
<keyword evidence="2 4" id="KW-0547">Nucleotide-binding</keyword>
<dbReference type="Pfam" id="PF01812">
    <property type="entry name" value="5-FTHF_cyc-lig"/>
    <property type="match status" value="1"/>
</dbReference>
<protein>
    <recommendedName>
        <fullName evidence="4">5-formyltetrahydrofolate cyclo-ligase</fullName>
        <ecNumber evidence="4">6.3.3.2</ecNumber>
    </recommendedName>
</protein>
<reference evidence="5" key="1">
    <citation type="journal article" date="2022" name="Environ. Microbiol.">
        <title>Geoalkalibacter halelectricus SAP #1 sp. nov. possessing extracellular electron transfer and mineral#reducing capabilities from a haloalkaline environment.</title>
        <authorList>
            <person name="Yadav S."/>
            <person name="Singh R."/>
            <person name="Sundharam S.S."/>
            <person name="Chaudhary S."/>
            <person name="Krishnamurthi S."/>
            <person name="Patil S.A."/>
        </authorList>
    </citation>
    <scope>NUCLEOTIDE SEQUENCE</scope>
    <source>
        <strain evidence="5">SAP-1</strain>
    </source>
</reference>
<dbReference type="NCBIfam" id="TIGR02727">
    <property type="entry name" value="MTHFS_bact"/>
    <property type="match status" value="1"/>
</dbReference>
<name>A0ABY5ZP75_9BACT</name>
<dbReference type="EC" id="6.3.3.2" evidence="4"/>
<dbReference type="Proteomes" id="UP001060414">
    <property type="component" value="Chromosome"/>
</dbReference>
<dbReference type="Gene3D" id="3.40.50.10420">
    <property type="entry name" value="NagB/RpiA/CoA transferase-like"/>
    <property type="match status" value="1"/>
</dbReference>
<dbReference type="InterPro" id="IPR002698">
    <property type="entry name" value="FTHF_cligase"/>
</dbReference>
<dbReference type="PANTHER" id="PTHR23407">
    <property type="entry name" value="ATPASE INHIBITOR/5-FORMYLTETRAHYDROFOLATE CYCLO-LIGASE"/>
    <property type="match status" value="1"/>
</dbReference>
<dbReference type="PANTHER" id="PTHR23407:SF1">
    <property type="entry name" value="5-FORMYLTETRAHYDROFOLATE CYCLO-LIGASE"/>
    <property type="match status" value="1"/>
</dbReference>
<keyword evidence="4" id="KW-0479">Metal-binding</keyword>
<comment type="cofactor">
    <cofactor evidence="4">
        <name>Mg(2+)</name>
        <dbReference type="ChEBI" id="CHEBI:18420"/>
    </cofactor>
</comment>
<dbReference type="InterPro" id="IPR037171">
    <property type="entry name" value="NagB/RpiA_transferase-like"/>
</dbReference>
<dbReference type="SUPFAM" id="SSF100950">
    <property type="entry name" value="NagB/RpiA/CoA transferase-like"/>
    <property type="match status" value="1"/>
</dbReference>
<comment type="catalytic activity">
    <reaction evidence="4">
        <text>(6S)-5-formyl-5,6,7,8-tetrahydrofolate + ATP = (6R)-5,10-methenyltetrahydrofolate + ADP + phosphate</text>
        <dbReference type="Rhea" id="RHEA:10488"/>
        <dbReference type="ChEBI" id="CHEBI:30616"/>
        <dbReference type="ChEBI" id="CHEBI:43474"/>
        <dbReference type="ChEBI" id="CHEBI:57455"/>
        <dbReference type="ChEBI" id="CHEBI:57457"/>
        <dbReference type="ChEBI" id="CHEBI:456216"/>
        <dbReference type="EC" id="6.3.3.2"/>
    </reaction>
</comment>
<evidence type="ECO:0000256" key="1">
    <source>
        <dbReference type="ARBA" id="ARBA00010638"/>
    </source>
</evidence>
<gene>
    <name evidence="5" type="ORF">L9S41_06005</name>
</gene>
<dbReference type="GO" id="GO:0030272">
    <property type="term" value="F:5-formyltetrahydrofolate cyclo-ligase activity"/>
    <property type="evidence" value="ECO:0007669"/>
    <property type="project" value="UniProtKB-EC"/>
</dbReference>